<accession>A0A139IS45</accession>
<reference evidence="1 2" key="1">
    <citation type="submission" date="2015-07" db="EMBL/GenBank/DDBJ databases">
        <title>Comparative genomics of the Sigatoka disease complex on banana suggests a link between parallel evolutionary changes in Pseudocercospora fijiensis and Pseudocercospora eumusae and increased virulence on the banana host.</title>
        <authorList>
            <person name="Chang T.-C."/>
            <person name="Salvucci A."/>
            <person name="Crous P.W."/>
            <person name="Stergiopoulos I."/>
        </authorList>
    </citation>
    <scope>NUCLEOTIDE SEQUENCE [LARGE SCALE GENOMIC DNA]</scope>
    <source>
        <strain evidence="1 2">CBS 116634</strain>
    </source>
</reference>
<organism evidence="1 2">
    <name type="scientific">Pseudocercospora musae</name>
    <dbReference type="NCBI Taxonomy" id="113226"/>
    <lineage>
        <taxon>Eukaryota</taxon>
        <taxon>Fungi</taxon>
        <taxon>Dikarya</taxon>
        <taxon>Ascomycota</taxon>
        <taxon>Pezizomycotina</taxon>
        <taxon>Dothideomycetes</taxon>
        <taxon>Dothideomycetidae</taxon>
        <taxon>Mycosphaerellales</taxon>
        <taxon>Mycosphaerellaceae</taxon>
        <taxon>Pseudocercospora</taxon>
    </lineage>
</organism>
<protein>
    <submittedName>
        <fullName evidence="1">Uncharacterized protein</fullName>
    </submittedName>
</protein>
<proteinExistence type="predicted"/>
<dbReference type="AlphaFoldDB" id="A0A139IS45"/>
<dbReference type="Proteomes" id="UP000073492">
    <property type="component" value="Unassembled WGS sequence"/>
</dbReference>
<name>A0A139IS45_9PEZI</name>
<dbReference type="EMBL" id="LFZO01000021">
    <property type="protein sequence ID" value="KXT17364.1"/>
    <property type="molecule type" value="Genomic_DNA"/>
</dbReference>
<keyword evidence="2" id="KW-1185">Reference proteome</keyword>
<gene>
    <name evidence="1" type="ORF">AC579_3883</name>
</gene>
<evidence type="ECO:0000313" key="1">
    <source>
        <dbReference type="EMBL" id="KXT17364.1"/>
    </source>
</evidence>
<comment type="caution">
    <text evidence="1">The sequence shown here is derived from an EMBL/GenBank/DDBJ whole genome shotgun (WGS) entry which is preliminary data.</text>
</comment>
<sequence>MARPPAGPGAPAEYDAPSYGSPLFRVGGAVESGVGVVDDDMLTGWQRDFFPTWLDVVASQDVE</sequence>
<dbReference type="OrthoDB" id="5371646at2759"/>
<evidence type="ECO:0000313" key="2">
    <source>
        <dbReference type="Proteomes" id="UP000073492"/>
    </source>
</evidence>